<organism evidence="3">
    <name type="scientific">Culex pipiens</name>
    <name type="common">House mosquito</name>
    <dbReference type="NCBI Taxonomy" id="7175"/>
    <lineage>
        <taxon>Eukaryota</taxon>
        <taxon>Metazoa</taxon>
        <taxon>Ecdysozoa</taxon>
        <taxon>Arthropoda</taxon>
        <taxon>Hexapoda</taxon>
        <taxon>Insecta</taxon>
        <taxon>Pterygota</taxon>
        <taxon>Neoptera</taxon>
        <taxon>Endopterygota</taxon>
        <taxon>Diptera</taxon>
        <taxon>Nematocera</taxon>
        <taxon>Culicoidea</taxon>
        <taxon>Culicidae</taxon>
        <taxon>Culicinae</taxon>
        <taxon>Culicini</taxon>
        <taxon>Culex</taxon>
        <taxon>Culex</taxon>
    </lineage>
</organism>
<dbReference type="EMBL" id="HBUE01351282">
    <property type="protein sequence ID" value="CAG6603433.1"/>
    <property type="molecule type" value="Transcribed_RNA"/>
</dbReference>
<proteinExistence type="predicted"/>
<evidence type="ECO:0000313" key="3">
    <source>
        <dbReference type="EMBL" id="CAG6603433.1"/>
    </source>
</evidence>
<sequence length="200" mass="22275">MLLFLSFSAASSGTCLPVCPTEILAEETCSPSKIGSRAPTLLARRRKQEAKPRCRRRWRQPQASEKGDPPKSGAVANRKSAATLAAAVPPTHTHYYLFDVFFYYFPWQFAPKTAISKVSRSFVRSSRCRHTKMDFPLLLCSRVYTQTQIVVFSQGKHVSHFFRDSSGDLPLSGLRNTKSLKWSASTSGVQCPESRASLPA</sequence>
<dbReference type="EMBL" id="HBUE01244180">
    <property type="protein sequence ID" value="CAG6551139.1"/>
    <property type="molecule type" value="Transcribed_RNA"/>
</dbReference>
<evidence type="ECO:0000256" key="1">
    <source>
        <dbReference type="SAM" id="MobiDB-lite"/>
    </source>
</evidence>
<feature type="chain" id="PRO_5036261342" evidence="2">
    <location>
        <begin position="26"/>
        <end position="200"/>
    </location>
</feature>
<accession>A0A8D8L7Q6</accession>
<name>A0A8D8L7Q6_CULPI</name>
<reference evidence="3" key="1">
    <citation type="submission" date="2021-05" db="EMBL/GenBank/DDBJ databases">
        <authorList>
            <person name="Alioto T."/>
            <person name="Alioto T."/>
            <person name="Gomez Garrido J."/>
        </authorList>
    </citation>
    <scope>NUCLEOTIDE SEQUENCE</scope>
</reference>
<keyword evidence="2" id="KW-0732">Signal</keyword>
<feature type="signal peptide" evidence="2">
    <location>
        <begin position="1"/>
        <end position="25"/>
    </location>
</feature>
<feature type="region of interest" description="Disordered" evidence="1">
    <location>
        <begin position="40"/>
        <end position="76"/>
    </location>
</feature>
<evidence type="ECO:0000256" key="2">
    <source>
        <dbReference type="SAM" id="SignalP"/>
    </source>
</evidence>
<dbReference type="AlphaFoldDB" id="A0A8D8L7Q6"/>
<protein>
    <submittedName>
        <fullName evidence="3">(northern house mosquito) hypothetical protein</fullName>
    </submittedName>
</protein>
<feature type="compositionally biased region" description="Basic residues" evidence="1">
    <location>
        <begin position="43"/>
        <end position="59"/>
    </location>
</feature>